<dbReference type="EC" id="3.4.16.4" evidence="3"/>
<dbReference type="GO" id="GO:0006508">
    <property type="term" value="P:proteolysis"/>
    <property type="evidence" value="ECO:0007669"/>
    <property type="project" value="UniProtKB-KW"/>
</dbReference>
<dbReference type="InterPro" id="IPR012907">
    <property type="entry name" value="Peptidase_S11_C"/>
</dbReference>
<comment type="similarity">
    <text evidence="2 14">Belongs to the peptidase S11 family.</text>
</comment>
<evidence type="ECO:0000256" key="11">
    <source>
        <dbReference type="ARBA" id="ARBA00034000"/>
    </source>
</evidence>
<evidence type="ECO:0000256" key="7">
    <source>
        <dbReference type="ARBA" id="ARBA00022801"/>
    </source>
</evidence>
<dbReference type="PRINTS" id="PR00725">
    <property type="entry name" value="DADACBPTASE1"/>
</dbReference>
<dbReference type="GO" id="GO:0071555">
    <property type="term" value="P:cell wall organization"/>
    <property type="evidence" value="ECO:0007669"/>
    <property type="project" value="UniProtKB-KW"/>
</dbReference>
<dbReference type="AlphaFoldDB" id="A0A1N7IVF0"/>
<dbReference type="InterPro" id="IPR018044">
    <property type="entry name" value="Peptidase_S11"/>
</dbReference>
<dbReference type="OrthoDB" id="9795979at2"/>
<feature type="active site" evidence="12">
    <location>
        <position position="120"/>
    </location>
</feature>
<dbReference type="InterPro" id="IPR001967">
    <property type="entry name" value="Peptidase_S11_N"/>
</dbReference>
<feature type="chain" id="PRO_5012884946" description="serine-type D-Ala-D-Ala carboxypeptidase" evidence="15">
    <location>
        <begin position="22"/>
        <end position="382"/>
    </location>
</feature>
<dbReference type="UniPathway" id="UPA00219"/>
<dbReference type="STRING" id="484498.SAMN05421686_10143"/>
<comment type="pathway">
    <text evidence="1">Cell wall biogenesis; peptidoglycan biosynthesis.</text>
</comment>
<keyword evidence="9" id="KW-0573">Peptidoglycan synthesis</keyword>
<evidence type="ECO:0000256" key="9">
    <source>
        <dbReference type="ARBA" id="ARBA00022984"/>
    </source>
</evidence>
<keyword evidence="7" id="KW-0378">Hydrolase</keyword>
<dbReference type="GO" id="GO:0009002">
    <property type="term" value="F:serine-type D-Ala-D-Ala carboxypeptidase activity"/>
    <property type="evidence" value="ECO:0007669"/>
    <property type="project" value="UniProtKB-EC"/>
</dbReference>
<feature type="active site" description="Acyl-ester intermediate" evidence="12">
    <location>
        <position position="60"/>
    </location>
</feature>
<keyword evidence="18" id="KW-1185">Reference proteome</keyword>
<dbReference type="PANTHER" id="PTHR21581">
    <property type="entry name" value="D-ALANYL-D-ALANINE CARBOXYPEPTIDASE"/>
    <property type="match status" value="1"/>
</dbReference>
<evidence type="ECO:0000256" key="13">
    <source>
        <dbReference type="PIRSR" id="PIRSR618044-2"/>
    </source>
</evidence>
<dbReference type="InterPro" id="IPR012338">
    <property type="entry name" value="Beta-lactam/transpept-like"/>
</dbReference>
<keyword evidence="10" id="KW-0961">Cell wall biogenesis/degradation</keyword>
<evidence type="ECO:0000256" key="6">
    <source>
        <dbReference type="ARBA" id="ARBA00022729"/>
    </source>
</evidence>
<dbReference type="Proteomes" id="UP000185639">
    <property type="component" value="Unassembled WGS sequence"/>
</dbReference>
<dbReference type="Pfam" id="PF00768">
    <property type="entry name" value="Peptidase_S11"/>
    <property type="match status" value="1"/>
</dbReference>
<dbReference type="GO" id="GO:0009252">
    <property type="term" value="P:peptidoglycan biosynthetic process"/>
    <property type="evidence" value="ECO:0007669"/>
    <property type="project" value="UniProtKB-UniPathway"/>
</dbReference>
<reference evidence="18" key="1">
    <citation type="submission" date="2017-01" db="EMBL/GenBank/DDBJ databases">
        <authorList>
            <person name="Varghese N."/>
            <person name="Submissions S."/>
        </authorList>
    </citation>
    <scope>NUCLEOTIDE SEQUENCE [LARGE SCALE GENOMIC DNA]</scope>
    <source>
        <strain evidence="18">DSM 24913</strain>
    </source>
</reference>
<accession>A0A1N7IVF0</accession>
<keyword evidence="6 15" id="KW-0732">Signal</keyword>
<evidence type="ECO:0000256" key="3">
    <source>
        <dbReference type="ARBA" id="ARBA00012448"/>
    </source>
</evidence>
<keyword evidence="4" id="KW-0121">Carboxypeptidase</keyword>
<comment type="catalytic activity">
    <reaction evidence="11">
        <text>Preferential cleavage: (Ac)2-L-Lys-D-Ala-|-D-Ala. Also transpeptidation of peptidyl-alanyl moieties that are N-acyl substituents of D-alanine.</text>
        <dbReference type="EC" id="3.4.16.4"/>
    </reaction>
</comment>
<dbReference type="RefSeq" id="WP_076513183.1">
    <property type="nucleotide sequence ID" value="NZ_FTOH01000001.1"/>
</dbReference>
<evidence type="ECO:0000256" key="12">
    <source>
        <dbReference type="PIRSR" id="PIRSR618044-1"/>
    </source>
</evidence>
<keyword evidence="5" id="KW-0645">Protease</keyword>
<feature type="signal peptide" evidence="15">
    <location>
        <begin position="1"/>
        <end position="21"/>
    </location>
</feature>
<feature type="binding site" evidence="13">
    <location>
        <position position="222"/>
    </location>
    <ligand>
        <name>substrate</name>
    </ligand>
</feature>
<dbReference type="Gene3D" id="2.60.410.10">
    <property type="entry name" value="D-Ala-D-Ala carboxypeptidase, C-terminal domain"/>
    <property type="match status" value="1"/>
</dbReference>
<evidence type="ECO:0000256" key="2">
    <source>
        <dbReference type="ARBA" id="ARBA00007164"/>
    </source>
</evidence>
<sequence length="382" mass="42440">MYLFRLFISALLFSFSSLTLAAVIIPKPPVLDATAYILMDADSGEVLVEHNSGERLPPASMTKMMTSYIAVHEMVEGNVTEDTMVPISVTAWKKGGSKMWVREGTEVKMIDLLRGIIVQSGNDASIAVAEYFAGSESAFAGWMNQYAQEFGMFDTNFENATGWPAEGHLTTARDLALLAKHIIKDHPTYYSLYAEKYFEYNDIRQPNRNKLLWRDPSVDGLKTGHTEEAGYCLAASAKRDDTRLIAVVMGTRSEEARARETQKLLGYGFRYFETHKLYSKGDVLATEKVWLAKQDTVDLVVAEDIYMTLPRGSRDELVAEVVSPDYPEAPLSAGQGVGSLTLKMGEDVLGKHDLVAATDIEESGFFGRLFGSIKLFFVRLFA</sequence>
<feature type="domain" description="Peptidase S11 D-Ala-D-Ala carboxypeptidase A C-terminal" evidence="16">
    <location>
        <begin position="272"/>
        <end position="362"/>
    </location>
</feature>
<evidence type="ECO:0000256" key="5">
    <source>
        <dbReference type="ARBA" id="ARBA00022670"/>
    </source>
</evidence>
<evidence type="ECO:0000256" key="10">
    <source>
        <dbReference type="ARBA" id="ARBA00023316"/>
    </source>
</evidence>
<evidence type="ECO:0000256" key="4">
    <source>
        <dbReference type="ARBA" id="ARBA00022645"/>
    </source>
</evidence>
<evidence type="ECO:0000313" key="17">
    <source>
        <dbReference type="EMBL" id="SIS41058.1"/>
    </source>
</evidence>
<dbReference type="InterPro" id="IPR037167">
    <property type="entry name" value="Peptidase_S11_C_sf"/>
</dbReference>
<dbReference type="SMART" id="SM00936">
    <property type="entry name" value="PBP5_C"/>
    <property type="match status" value="1"/>
</dbReference>
<evidence type="ECO:0000256" key="1">
    <source>
        <dbReference type="ARBA" id="ARBA00004752"/>
    </source>
</evidence>
<proteinExistence type="inferred from homology"/>
<evidence type="ECO:0000313" key="18">
    <source>
        <dbReference type="Proteomes" id="UP000185639"/>
    </source>
</evidence>
<evidence type="ECO:0000256" key="15">
    <source>
        <dbReference type="SAM" id="SignalP"/>
    </source>
</evidence>
<evidence type="ECO:0000259" key="16">
    <source>
        <dbReference type="SMART" id="SM00936"/>
    </source>
</evidence>
<dbReference type="Pfam" id="PF07943">
    <property type="entry name" value="PBP5_C"/>
    <property type="match status" value="1"/>
</dbReference>
<dbReference type="SUPFAM" id="SSF56601">
    <property type="entry name" value="beta-lactamase/transpeptidase-like"/>
    <property type="match status" value="1"/>
</dbReference>
<evidence type="ECO:0000256" key="8">
    <source>
        <dbReference type="ARBA" id="ARBA00022960"/>
    </source>
</evidence>
<evidence type="ECO:0000256" key="14">
    <source>
        <dbReference type="RuleBase" id="RU004016"/>
    </source>
</evidence>
<dbReference type="PANTHER" id="PTHR21581:SF6">
    <property type="entry name" value="TRAFFICKING PROTEIN PARTICLE COMPLEX SUBUNIT 12"/>
    <property type="match status" value="1"/>
</dbReference>
<feature type="active site" description="Proton acceptor" evidence="12">
    <location>
        <position position="63"/>
    </location>
</feature>
<gene>
    <name evidence="17" type="ORF">SAMN05421686_10143</name>
</gene>
<dbReference type="Gene3D" id="3.40.710.10">
    <property type="entry name" value="DD-peptidase/beta-lactamase superfamily"/>
    <property type="match status" value="1"/>
</dbReference>
<protein>
    <recommendedName>
        <fullName evidence="3">serine-type D-Ala-D-Ala carboxypeptidase</fullName>
        <ecNumber evidence="3">3.4.16.4</ecNumber>
    </recommendedName>
</protein>
<keyword evidence="8" id="KW-0133">Cell shape</keyword>
<dbReference type="GO" id="GO:0008360">
    <property type="term" value="P:regulation of cell shape"/>
    <property type="evidence" value="ECO:0007669"/>
    <property type="project" value="UniProtKB-KW"/>
</dbReference>
<name>A0A1N7IVF0_9GAMM</name>
<organism evidence="17 18">
    <name type="scientific">Thalassolituus maritimus</name>
    <dbReference type="NCBI Taxonomy" id="484498"/>
    <lineage>
        <taxon>Bacteria</taxon>
        <taxon>Pseudomonadati</taxon>
        <taxon>Pseudomonadota</taxon>
        <taxon>Gammaproteobacteria</taxon>
        <taxon>Oceanospirillales</taxon>
        <taxon>Oceanospirillaceae</taxon>
        <taxon>Thalassolituus</taxon>
    </lineage>
</organism>
<dbReference type="EMBL" id="FTOH01000001">
    <property type="protein sequence ID" value="SIS41058.1"/>
    <property type="molecule type" value="Genomic_DNA"/>
</dbReference>